<evidence type="ECO:0000256" key="4">
    <source>
        <dbReference type="ARBA" id="ARBA00022692"/>
    </source>
</evidence>
<accession>A0ABT0UM73</accession>
<feature type="transmembrane region" description="Helical" evidence="7">
    <location>
        <begin position="56"/>
        <end position="76"/>
    </location>
</feature>
<comment type="caution">
    <text evidence="9">The sequence shown here is derived from an EMBL/GenBank/DDBJ whole genome shotgun (WGS) entry which is preliminary data.</text>
</comment>
<evidence type="ECO:0000256" key="5">
    <source>
        <dbReference type="ARBA" id="ARBA00022989"/>
    </source>
</evidence>
<reference evidence="9" key="1">
    <citation type="submission" date="2022-06" db="EMBL/GenBank/DDBJ databases">
        <title>Genome public.</title>
        <authorList>
            <person name="Sun Q."/>
        </authorList>
    </citation>
    <scope>NUCLEOTIDE SEQUENCE</scope>
    <source>
        <strain evidence="9">CWNU-1</strain>
    </source>
</reference>
<feature type="transmembrane region" description="Helical" evidence="7">
    <location>
        <begin position="146"/>
        <end position="164"/>
    </location>
</feature>
<dbReference type="Pfam" id="PF02397">
    <property type="entry name" value="Bac_transf"/>
    <property type="match status" value="1"/>
</dbReference>
<evidence type="ECO:0000313" key="9">
    <source>
        <dbReference type="EMBL" id="MCM2389210.1"/>
    </source>
</evidence>
<comment type="similarity">
    <text evidence="2">Belongs to the bacterial sugar transferase family.</text>
</comment>
<evidence type="ECO:0000256" key="7">
    <source>
        <dbReference type="SAM" id="Phobius"/>
    </source>
</evidence>
<dbReference type="PANTHER" id="PTHR30576">
    <property type="entry name" value="COLANIC BIOSYNTHESIS UDP-GLUCOSE LIPID CARRIER TRANSFERASE"/>
    <property type="match status" value="1"/>
</dbReference>
<name>A0ABT0UM73_9ACTN</name>
<dbReference type="NCBIfam" id="TIGR03025">
    <property type="entry name" value="EPS_sugtrans"/>
    <property type="match status" value="1"/>
</dbReference>
<keyword evidence="6 7" id="KW-0472">Membrane</keyword>
<keyword evidence="4 7" id="KW-0812">Transmembrane</keyword>
<dbReference type="Proteomes" id="UP001431429">
    <property type="component" value="Unassembled WGS sequence"/>
</dbReference>
<evidence type="ECO:0000256" key="1">
    <source>
        <dbReference type="ARBA" id="ARBA00004141"/>
    </source>
</evidence>
<evidence type="ECO:0000259" key="8">
    <source>
        <dbReference type="Pfam" id="PF02397"/>
    </source>
</evidence>
<evidence type="ECO:0000256" key="3">
    <source>
        <dbReference type="ARBA" id="ARBA00022679"/>
    </source>
</evidence>
<organism evidence="9 10">
    <name type="scientific">Streptomyces albipurpureus</name>
    <dbReference type="NCBI Taxonomy" id="2897419"/>
    <lineage>
        <taxon>Bacteria</taxon>
        <taxon>Bacillati</taxon>
        <taxon>Actinomycetota</taxon>
        <taxon>Actinomycetes</taxon>
        <taxon>Kitasatosporales</taxon>
        <taxon>Streptomycetaceae</taxon>
        <taxon>Streptomyces</taxon>
    </lineage>
</organism>
<keyword evidence="3 9" id="KW-0808">Transferase</keyword>
<dbReference type="EMBL" id="JAMQAW010000010">
    <property type="protein sequence ID" value="MCM2389210.1"/>
    <property type="molecule type" value="Genomic_DNA"/>
</dbReference>
<evidence type="ECO:0000256" key="6">
    <source>
        <dbReference type="ARBA" id="ARBA00023136"/>
    </source>
</evidence>
<dbReference type="RefSeq" id="WP_250919548.1">
    <property type="nucleotide sequence ID" value="NZ_JAMQAW010000010.1"/>
</dbReference>
<dbReference type="GO" id="GO:0016740">
    <property type="term" value="F:transferase activity"/>
    <property type="evidence" value="ECO:0007669"/>
    <property type="project" value="UniProtKB-KW"/>
</dbReference>
<feature type="transmembrane region" description="Helical" evidence="7">
    <location>
        <begin position="323"/>
        <end position="346"/>
    </location>
</feature>
<dbReference type="PANTHER" id="PTHR30576:SF0">
    <property type="entry name" value="UNDECAPRENYL-PHOSPHATE N-ACETYLGALACTOSAMINYL 1-PHOSPHATE TRANSFERASE-RELATED"/>
    <property type="match status" value="1"/>
</dbReference>
<evidence type="ECO:0000256" key="2">
    <source>
        <dbReference type="ARBA" id="ARBA00006464"/>
    </source>
</evidence>
<keyword evidence="5 7" id="KW-1133">Transmembrane helix</keyword>
<sequence length="503" mass="54677">MTTESVPAHHTARTMAVTTAIKTTTVHPPRGATRRRAASGGGFDTWSARDIRRHGATAALLTADAFAVALTVALLPPRLWPAPLLVLLVCAQPALHACRGLYRPALSPSALTEAPTISGLAVLLWLAVAETIAAYDPRYAATWRELVLAVVVQTALCCAGRALVFRLRRALAVRHPQSVLIVGRTPLTQQVTTALYDHADYGMRPVGQVDTARPHAVPAPASDTATLPVLTTAQDVSRAIIQNAVRHAVFTQPPASDPDSAALLALFTEHRCGLWLVDGGAAIGTTWRRAAGHDHLWGFSVQPLRGALHRPLARMVKRTIDTLIATAVLVFAAPVMAVCALAVRIADGPGVLFRQERIGLGGRPFTLLKFRTLRPADEQESATRWNVAFDRRMSATGNLLRRTSLDELPQLWNVLRGDMSLVGPRPERPYFVAKFSHAHPGYRDRHRMPVGITGLAQVHGLRGDTSIEERARFDNLYIETWSPWQDVCILARTATSLFRLGGS</sequence>
<proteinExistence type="inferred from homology"/>
<dbReference type="InterPro" id="IPR017475">
    <property type="entry name" value="EPS_sugar_tfrase"/>
</dbReference>
<evidence type="ECO:0000313" key="10">
    <source>
        <dbReference type="Proteomes" id="UP001431429"/>
    </source>
</evidence>
<gene>
    <name evidence="9" type="ORF">NBG84_13040</name>
</gene>
<dbReference type="InterPro" id="IPR003362">
    <property type="entry name" value="Bact_transf"/>
</dbReference>
<keyword evidence="10" id="KW-1185">Reference proteome</keyword>
<protein>
    <submittedName>
        <fullName evidence="9">Sugar transferase</fullName>
    </submittedName>
</protein>
<feature type="domain" description="Bacterial sugar transferase" evidence="8">
    <location>
        <begin position="317"/>
        <end position="498"/>
    </location>
</feature>
<comment type="subcellular location">
    <subcellularLocation>
        <location evidence="1">Membrane</location>
        <topology evidence="1">Multi-pass membrane protein</topology>
    </subcellularLocation>
</comment>